<organism evidence="1">
    <name type="scientific">Sphaerisporangium sp. SANK 60911</name>
    <dbReference type="NCBI Taxonomy" id="1354075"/>
    <lineage>
        <taxon>Bacteria</taxon>
        <taxon>Bacillati</taxon>
        <taxon>Actinomycetota</taxon>
        <taxon>Actinomycetes</taxon>
        <taxon>Streptosporangiales</taxon>
        <taxon>Streptosporangiaceae</taxon>
        <taxon>Sphaerisporangium</taxon>
    </lineage>
</organism>
<reference evidence="1" key="1">
    <citation type="journal article" date="2013" name="Angew. Chem. Int. Ed. Engl.">
        <title>Structure-based Gene Targeting Discovery of Sphaerimicin, a Bacterial Translocase I inhibitor.</title>
        <authorList>
            <person name="Funabashi M."/>
            <person name="Baba S."/>
            <person name="Takatsu T."/>
            <person name="Kizuka M."/>
            <person name="Ohata Y."/>
            <person name="Tanaka M."/>
            <person name="Nonaka K."/>
            <person name="Spork A.P."/>
            <person name="Ducho C."/>
            <person name="Chen W.C.L."/>
            <person name="Van Lanen S.G."/>
        </authorList>
    </citation>
    <scope>NUCLEOTIDE SEQUENCE</scope>
    <source>
        <strain evidence="1">SANK 60911</strain>
    </source>
</reference>
<protein>
    <submittedName>
        <fullName evidence="1">Putative glycosyltransferase</fullName>
    </submittedName>
</protein>
<dbReference type="EMBL" id="AB830104">
    <property type="protein sequence ID" value="BAO20187.1"/>
    <property type="molecule type" value="Genomic_DNA"/>
</dbReference>
<proteinExistence type="predicted"/>
<accession>V5YS24</accession>
<evidence type="ECO:0000313" key="1">
    <source>
        <dbReference type="EMBL" id="BAO20187.1"/>
    </source>
</evidence>
<dbReference type="AlphaFoldDB" id="V5YS24"/>
<dbReference type="GO" id="GO:0016740">
    <property type="term" value="F:transferase activity"/>
    <property type="evidence" value="ECO:0007669"/>
    <property type="project" value="UniProtKB-KW"/>
</dbReference>
<dbReference type="Gene3D" id="3.40.50.2000">
    <property type="entry name" value="Glycogen Phosphorylase B"/>
    <property type="match status" value="1"/>
</dbReference>
<keyword evidence="1" id="KW-0808">Transferase</keyword>
<sequence>MTATKAGLLLDAGSYTLAETGVGGIGLRVAELAETLAGRFAVRVAVDDPSDAIATGDAQVVPRDDWARLLAESHAVFFFDLPDRARLEEAASARRVVVSENAAPIEQLEYPSLRADPDAAGKHAGMVAAYRRQLEVSHHFLARSHVERATLVANLCLAGRLTPADLGRSRTLDHLVSLVPIGFGAGALKAATTSEAAPAADFLWTGGLWAYFAPELLVEAVALCHGNGVPVTAEFLYARPEPDNAAILSGLRDRVAAEGLRDAVRFRAGPLRHRERDAVIKGARALVCVARPGVENQTCVRLRARDSRLYGVPAIVDPHGPTAEELRADGLAHVLPETTAERLADALATAARRPRRPVPGDLGARYRYDNTLEAFMTWLAVTLR</sequence>
<name>V5YS24_9ACTN</name>
<gene>
    <name evidence="1" type="primary">sphH</name>
</gene>